<evidence type="ECO:0000313" key="3">
    <source>
        <dbReference type="Proteomes" id="UP000242715"/>
    </source>
</evidence>
<name>A0A2Z6PIS1_TRISU</name>
<reference evidence="3" key="1">
    <citation type="journal article" date="2017" name="Front. Plant Sci.">
        <title>Climate Clever Clovers: New Paradigm to Reduce the Environmental Footprint of Ruminants by Breeding Low Methanogenic Forages Utilizing Haplotype Variation.</title>
        <authorList>
            <person name="Kaur P."/>
            <person name="Appels R."/>
            <person name="Bayer P.E."/>
            <person name="Keeble-Gagnere G."/>
            <person name="Wang J."/>
            <person name="Hirakawa H."/>
            <person name="Shirasawa K."/>
            <person name="Vercoe P."/>
            <person name="Stefanova K."/>
            <person name="Durmic Z."/>
            <person name="Nichols P."/>
            <person name="Revell C."/>
            <person name="Isobe S.N."/>
            <person name="Edwards D."/>
            <person name="Erskine W."/>
        </authorList>
    </citation>
    <scope>NUCLEOTIDE SEQUENCE [LARGE SCALE GENOMIC DNA]</scope>
    <source>
        <strain evidence="3">cv. Daliak</strain>
    </source>
</reference>
<accession>A0A2Z6PIS1</accession>
<evidence type="ECO:0008006" key="4">
    <source>
        <dbReference type="Google" id="ProtNLM"/>
    </source>
</evidence>
<gene>
    <name evidence="2" type="ORF">TSUD_82440</name>
</gene>
<evidence type="ECO:0000256" key="1">
    <source>
        <dbReference type="SAM" id="SignalP"/>
    </source>
</evidence>
<sequence length="78" mass="9031">MNVKRMTSMIDLILLLLIPPPNHGATHGLRWRRFEVPSMYMGLCVFLKVNHPYALLENNVDDVIAKPRLWNSDNINES</sequence>
<dbReference type="EMBL" id="DF974699">
    <property type="protein sequence ID" value="GAU50155.1"/>
    <property type="molecule type" value="Genomic_DNA"/>
</dbReference>
<keyword evidence="3" id="KW-1185">Reference proteome</keyword>
<feature type="chain" id="PRO_5016247846" description="Secreted protein" evidence="1">
    <location>
        <begin position="25"/>
        <end position="78"/>
    </location>
</feature>
<evidence type="ECO:0000313" key="2">
    <source>
        <dbReference type="EMBL" id="GAU50155.1"/>
    </source>
</evidence>
<feature type="signal peptide" evidence="1">
    <location>
        <begin position="1"/>
        <end position="24"/>
    </location>
</feature>
<keyword evidence="1" id="KW-0732">Signal</keyword>
<proteinExistence type="predicted"/>
<dbReference type="AlphaFoldDB" id="A0A2Z6PIS1"/>
<protein>
    <recommendedName>
        <fullName evidence="4">Secreted protein</fullName>
    </recommendedName>
</protein>
<organism evidence="2 3">
    <name type="scientific">Trifolium subterraneum</name>
    <name type="common">Subterranean clover</name>
    <dbReference type="NCBI Taxonomy" id="3900"/>
    <lineage>
        <taxon>Eukaryota</taxon>
        <taxon>Viridiplantae</taxon>
        <taxon>Streptophyta</taxon>
        <taxon>Embryophyta</taxon>
        <taxon>Tracheophyta</taxon>
        <taxon>Spermatophyta</taxon>
        <taxon>Magnoliopsida</taxon>
        <taxon>eudicotyledons</taxon>
        <taxon>Gunneridae</taxon>
        <taxon>Pentapetalae</taxon>
        <taxon>rosids</taxon>
        <taxon>fabids</taxon>
        <taxon>Fabales</taxon>
        <taxon>Fabaceae</taxon>
        <taxon>Papilionoideae</taxon>
        <taxon>50 kb inversion clade</taxon>
        <taxon>NPAAA clade</taxon>
        <taxon>Hologalegina</taxon>
        <taxon>IRL clade</taxon>
        <taxon>Trifolieae</taxon>
        <taxon>Trifolium</taxon>
    </lineage>
</organism>
<dbReference type="Proteomes" id="UP000242715">
    <property type="component" value="Unassembled WGS sequence"/>
</dbReference>